<reference evidence="2" key="2">
    <citation type="journal article" date="2017" name="Nat. Plants">
        <title>The Aegilops tauschii genome reveals multiple impacts of transposons.</title>
        <authorList>
            <person name="Zhao G."/>
            <person name="Zou C."/>
            <person name="Li K."/>
            <person name="Wang K."/>
            <person name="Li T."/>
            <person name="Gao L."/>
            <person name="Zhang X."/>
            <person name="Wang H."/>
            <person name="Yang Z."/>
            <person name="Liu X."/>
            <person name="Jiang W."/>
            <person name="Mao L."/>
            <person name="Kong X."/>
            <person name="Jiao Y."/>
            <person name="Jia J."/>
        </authorList>
    </citation>
    <scope>NUCLEOTIDE SEQUENCE [LARGE SCALE GENOMIC DNA]</scope>
    <source>
        <strain evidence="2">cv. AL8/78</strain>
    </source>
</reference>
<name>A0A453DXT2_AEGTS</name>
<evidence type="ECO:0000313" key="2">
    <source>
        <dbReference type="Proteomes" id="UP000015105"/>
    </source>
</evidence>
<organism evidence="1 2">
    <name type="scientific">Aegilops tauschii subsp. strangulata</name>
    <name type="common">Goatgrass</name>
    <dbReference type="NCBI Taxonomy" id="200361"/>
    <lineage>
        <taxon>Eukaryota</taxon>
        <taxon>Viridiplantae</taxon>
        <taxon>Streptophyta</taxon>
        <taxon>Embryophyta</taxon>
        <taxon>Tracheophyta</taxon>
        <taxon>Spermatophyta</taxon>
        <taxon>Magnoliopsida</taxon>
        <taxon>Liliopsida</taxon>
        <taxon>Poales</taxon>
        <taxon>Poaceae</taxon>
        <taxon>BOP clade</taxon>
        <taxon>Pooideae</taxon>
        <taxon>Triticodae</taxon>
        <taxon>Triticeae</taxon>
        <taxon>Triticinae</taxon>
        <taxon>Aegilops</taxon>
    </lineage>
</organism>
<protein>
    <submittedName>
        <fullName evidence="1">Uncharacterized protein</fullName>
    </submittedName>
</protein>
<sequence length="134" mass="14923">MWEGRGGLLIHSHQVFFHHKSGPGSLRIFSWKAAGRIDLHSRVLLFAGGDSGLRRVPHRDSGRRCCLVLALQHELAGCSMVAMHGRARLGVDLSYMVKNAGDPATYPAERVIMWIGGERSWVFQEKTEWGCALV</sequence>
<dbReference type="Proteomes" id="UP000015105">
    <property type="component" value="Chromosome 3D"/>
</dbReference>
<keyword evidence="2" id="KW-1185">Reference proteome</keyword>
<dbReference type="EnsemblPlants" id="AET3Gv20148500.3">
    <property type="protein sequence ID" value="AET3Gv20148500.3"/>
    <property type="gene ID" value="AET3Gv20148500"/>
</dbReference>
<dbReference type="EnsemblPlants" id="AET3Gv20148500.1">
    <property type="protein sequence ID" value="AET3Gv20148500.1"/>
    <property type="gene ID" value="AET3Gv20148500"/>
</dbReference>
<reference evidence="1" key="3">
    <citation type="journal article" date="2017" name="Nature">
        <title>Genome sequence of the progenitor of the wheat D genome Aegilops tauschii.</title>
        <authorList>
            <person name="Luo M.C."/>
            <person name="Gu Y.Q."/>
            <person name="Puiu D."/>
            <person name="Wang H."/>
            <person name="Twardziok S.O."/>
            <person name="Deal K.R."/>
            <person name="Huo N."/>
            <person name="Zhu T."/>
            <person name="Wang L."/>
            <person name="Wang Y."/>
            <person name="McGuire P.E."/>
            <person name="Liu S."/>
            <person name="Long H."/>
            <person name="Ramasamy R.K."/>
            <person name="Rodriguez J.C."/>
            <person name="Van S.L."/>
            <person name="Yuan L."/>
            <person name="Wang Z."/>
            <person name="Xia Z."/>
            <person name="Xiao L."/>
            <person name="Anderson O.D."/>
            <person name="Ouyang S."/>
            <person name="Liang Y."/>
            <person name="Zimin A.V."/>
            <person name="Pertea G."/>
            <person name="Qi P."/>
            <person name="Bennetzen J.L."/>
            <person name="Dai X."/>
            <person name="Dawson M.W."/>
            <person name="Muller H.G."/>
            <person name="Kugler K."/>
            <person name="Rivarola-Duarte L."/>
            <person name="Spannagl M."/>
            <person name="Mayer K.F.X."/>
            <person name="Lu F.H."/>
            <person name="Bevan M.W."/>
            <person name="Leroy P."/>
            <person name="Li P."/>
            <person name="You F.M."/>
            <person name="Sun Q."/>
            <person name="Liu Z."/>
            <person name="Lyons E."/>
            <person name="Wicker T."/>
            <person name="Salzberg S.L."/>
            <person name="Devos K.M."/>
            <person name="Dvorak J."/>
        </authorList>
    </citation>
    <scope>NUCLEOTIDE SEQUENCE [LARGE SCALE GENOMIC DNA]</scope>
    <source>
        <strain evidence="1">cv. AL8/78</strain>
    </source>
</reference>
<dbReference type="Gramene" id="AET3Gv20148500.3">
    <property type="protein sequence ID" value="AET3Gv20148500.3"/>
    <property type="gene ID" value="AET3Gv20148500"/>
</dbReference>
<reference evidence="2" key="1">
    <citation type="journal article" date="2014" name="Science">
        <title>Ancient hybridizations among the ancestral genomes of bread wheat.</title>
        <authorList>
            <consortium name="International Wheat Genome Sequencing Consortium,"/>
            <person name="Marcussen T."/>
            <person name="Sandve S.R."/>
            <person name="Heier L."/>
            <person name="Spannagl M."/>
            <person name="Pfeifer M."/>
            <person name="Jakobsen K.S."/>
            <person name="Wulff B.B."/>
            <person name="Steuernagel B."/>
            <person name="Mayer K.F."/>
            <person name="Olsen O.A."/>
        </authorList>
    </citation>
    <scope>NUCLEOTIDE SEQUENCE [LARGE SCALE GENOMIC DNA]</scope>
    <source>
        <strain evidence="2">cv. AL8/78</strain>
    </source>
</reference>
<dbReference type="Gramene" id="AET3Gv20148500.2">
    <property type="protein sequence ID" value="AET3Gv20148500.2"/>
    <property type="gene ID" value="AET3Gv20148500"/>
</dbReference>
<reference evidence="1" key="5">
    <citation type="journal article" date="2021" name="G3 (Bethesda)">
        <title>Aegilops tauschii genome assembly Aet v5.0 features greater sequence contiguity and improved annotation.</title>
        <authorList>
            <person name="Wang L."/>
            <person name="Zhu T."/>
            <person name="Rodriguez J.C."/>
            <person name="Deal K.R."/>
            <person name="Dubcovsky J."/>
            <person name="McGuire P.E."/>
            <person name="Lux T."/>
            <person name="Spannagl M."/>
            <person name="Mayer K.F.X."/>
            <person name="Baldrich P."/>
            <person name="Meyers B.C."/>
            <person name="Huo N."/>
            <person name="Gu Y.Q."/>
            <person name="Zhou H."/>
            <person name="Devos K.M."/>
            <person name="Bennetzen J.L."/>
            <person name="Unver T."/>
            <person name="Budak H."/>
            <person name="Gulick P.J."/>
            <person name="Galiba G."/>
            <person name="Kalapos B."/>
            <person name="Nelson D.R."/>
            <person name="Li P."/>
            <person name="You F.M."/>
            <person name="Luo M.C."/>
            <person name="Dvorak J."/>
        </authorList>
    </citation>
    <scope>NUCLEOTIDE SEQUENCE [LARGE SCALE GENOMIC DNA]</scope>
    <source>
        <strain evidence="1">cv. AL8/78</strain>
    </source>
</reference>
<dbReference type="AlphaFoldDB" id="A0A453DXT2"/>
<dbReference type="Gramene" id="AET3Gv20148500.1">
    <property type="protein sequence ID" value="AET3Gv20148500.1"/>
    <property type="gene ID" value="AET3Gv20148500"/>
</dbReference>
<evidence type="ECO:0000313" key="1">
    <source>
        <dbReference type="EnsemblPlants" id="AET3Gv20148500.1"/>
    </source>
</evidence>
<reference evidence="1" key="4">
    <citation type="submission" date="2019-03" db="UniProtKB">
        <authorList>
            <consortium name="EnsemblPlants"/>
        </authorList>
    </citation>
    <scope>IDENTIFICATION</scope>
</reference>
<accession>A0A453DXT2</accession>
<dbReference type="EnsemblPlants" id="AET3Gv20148500.2">
    <property type="protein sequence ID" value="AET3Gv20148500.2"/>
    <property type="gene ID" value="AET3Gv20148500"/>
</dbReference>
<proteinExistence type="predicted"/>